<proteinExistence type="predicted"/>
<dbReference type="Proteomes" id="UP000239735">
    <property type="component" value="Unassembled WGS sequence"/>
</dbReference>
<dbReference type="EMBL" id="OKRB01000103">
    <property type="protein sequence ID" value="SPE24474.1"/>
    <property type="molecule type" value="Genomic_DNA"/>
</dbReference>
<reference evidence="3" key="1">
    <citation type="submission" date="2018-02" db="EMBL/GenBank/DDBJ databases">
        <authorList>
            <person name="Hausmann B."/>
        </authorList>
    </citation>
    <scope>NUCLEOTIDE SEQUENCE [LARGE SCALE GENOMIC DNA]</scope>
    <source>
        <strain evidence="3">Peat soil MAG SbA5</strain>
    </source>
</reference>
<dbReference type="Gene3D" id="1.20.120.450">
    <property type="entry name" value="dinb family like domain"/>
    <property type="match status" value="1"/>
</dbReference>
<dbReference type="AlphaFoldDB" id="A0A2N9LMU7"/>
<name>A0A2N9LMU7_9BACT</name>
<dbReference type="OrthoDB" id="9798830at2"/>
<evidence type="ECO:0000313" key="3">
    <source>
        <dbReference type="Proteomes" id="UP000239735"/>
    </source>
</evidence>
<dbReference type="InterPro" id="IPR024775">
    <property type="entry name" value="DinB-like"/>
</dbReference>
<gene>
    <name evidence="2" type="ORF">SBA5_450089</name>
</gene>
<protein>
    <recommendedName>
        <fullName evidence="1">DinB-like domain-containing protein</fullName>
    </recommendedName>
</protein>
<organism evidence="2 3">
    <name type="scientific">Candidatus Sulfuritelmatomonas gaucii</name>
    <dbReference type="NCBI Taxonomy" id="2043161"/>
    <lineage>
        <taxon>Bacteria</taxon>
        <taxon>Pseudomonadati</taxon>
        <taxon>Acidobacteriota</taxon>
        <taxon>Terriglobia</taxon>
        <taxon>Terriglobales</taxon>
        <taxon>Acidobacteriaceae</taxon>
        <taxon>Candidatus Sulfuritelmatomonas</taxon>
    </lineage>
</organism>
<evidence type="ECO:0000313" key="2">
    <source>
        <dbReference type="EMBL" id="SPE24474.1"/>
    </source>
</evidence>
<dbReference type="InterPro" id="IPR034660">
    <property type="entry name" value="DinB/YfiT-like"/>
</dbReference>
<sequence length="166" mass="18498">MPKKKASAAADHEAALRQHLLSLLNGGHAHADFSSAIRNLPPALRGKRPKGAEHSPWEILEHMRIAQWDILEFSRDPKHQSPEWPGGYWPASAAPPNEKAWDRSVRAFRKDLKAMCGLVTNDSTDLYANIPHGNGQTILREALLAADHNAYHQGELVLVRRLLGAW</sequence>
<dbReference type="Pfam" id="PF12867">
    <property type="entry name" value="DinB_2"/>
    <property type="match status" value="1"/>
</dbReference>
<evidence type="ECO:0000259" key="1">
    <source>
        <dbReference type="Pfam" id="PF12867"/>
    </source>
</evidence>
<accession>A0A2N9LMU7</accession>
<feature type="domain" description="DinB-like" evidence="1">
    <location>
        <begin position="29"/>
        <end position="155"/>
    </location>
</feature>
<dbReference type="SUPFAM" id="SSF109854">
    <property type="entry name" value="DinB/YfiT-like putative metalloenzymes"/>
    <property type="match status" value="1"/>
</dbReference>